<dbReference type="KEGG" id="mec:Q7C_1919"/>
<dbReference type="RefSeq" id="WP_014704479.1">
    <property type="nucleotide sequence ID" value="NC_017856.1"/>
</dbReference>
<keyword evidence="8" id="KW-1185">Reference proteome</keyword>
<protein>
    <submittedName>
        <fullName evidence="7">ATP synthase I chain</fullName>
    </submittedName>
</protein>
<reference evidence="7 8" key="1">
    <citation type="journal article" date="2012" name="J. Bacteriol.">
        <title>Complete genome sequences of Methylophaga sp. strain JAM1 and Methylophaga sp. strain JAM7.</title>
        <authorList>
            <person name="Villeneuve C."/>
            <person name="Martineau C."/>
            <person name="Mauffrey F."/>
            <person name="Villemur R."/>
        </authorList>
    </citation>
    <scope>NUCLEOTIDE SEQUENCE [LARGE SCALE GENOMIC DNA]</scope>
    <source>
        <strain evidence="7 8">JAM7</strain>
    </source>
</reference>
<feature type="transmembrane region" description="Helical" evidence="6">
    <location>
        <begin position="14"/>
        <end position="35"/>
    </location>
</feature>
<evidence type="ECO:0000256" key="3">
    <source>
        <dbReference type="ARBA" id="ARBA00022692"/>
    </source>
</evidence>
<dbReference type="InterPro" id="IPR005598">
    <property type="entry name" value="ATP_synth_I"/>
</dbReference>
<keyword evidence="4 6" id="KW-1133">Transmembrane helix</keyword>
<evidence type="ECO:0000256" key="5">
    <source>
        <dbReference type="ARBA" id="ARBA00023136"/>
    </source>
</evidence>
<evidence type="ECO:0000256" key="2">
    <source>
        <dbReference type="ARBA" id="ARBA00022475"/>
    </source>
</evidence>
<dbReference type="Pfam" id="PF03899">
    <property type="entry name" value="ATP-synt_I"/>
    <property type="match status" value="1"/>
</dbReference>
<dbReference type="PATRIC" id="fig|754477.3.peg.1889"/>
<name>I1YJG7_METFJ</name>
<keyword evidence="2" id="KW-1003">Cell membrane</keyword>
<evidence type="ECO:0000256" key="4">
    <source>
        <dbReference type="ARBA" id="ARBA00022989"/>
    </source>
</evidence>
<gene>
    <name evidence="7" type="ordered locus">Q7C_1919</name>
</gene>
<proteinExistence type="predicted"/>
<feature type="transmembrane region" description="Helical" evidence="6">
    <location>
        <begin position="81"/>
        <end position="100"/>
    </location>
</feature>
<dbReference type="Proteomes" id="UP000009145">
    <property type="component" value="Chromosome"/>
</dbReference>
<dbReference type="AlphaFoldDB" id="I1YJG7"/>
<evidence type="ECO:0000313" key="7">
    <source>
        <dbReference type="EMBL" id="AFJ03060.1"/>
    </source>
</evidence>
<sequence>MQETLVRVRPLNTVLKWQCLVLGLFTVILFFWQGLPAALSGLYGATIAVFNTLLMKWHLYRAASVARADAGKNLSKAYRCVMERWFFTIVLFAFGFSVLALSPLPLLVGFVVTQLMLFLGYTKQA</sequence>
<comment type="subcellular location">
    <subcellularLocation>
        <location evidence="1">Cell membrane</location>
        <topology evidence="1">Multi-pass membrane protein</topology>
    </subcellularLocation>
</comment>
<evidence type="ECO:0000256" key="6">
    <source>
        <dbReference type="SAM" id="Phobius"/>
    </source>
</evidence>
<keyword evidence="3 6" id="KW-0812">Transmembrane</keyword>
<organism evidence="7 8">
    <name type="scientific">Methylophaga frappieri (strain ATCC BAA-2434 / DSM 25690 / JAM7)</name>
    <dbReference type="NCBI Taxonomy" id="754477"/>
    <lineage>
        <taxon>Bacteria</taxon>
        <taxon>Pseudomonadati</taxon>
        <taxon>Pseudomonadota</taxon>
        <taxon>Gammaproteobacteria</taxon>
        <taxon>Thiotrichales</taxon>
        <taxon>Piscirickettsiaceae</taxon>
        <taxon>Methylophaga</taxon>
    </lineage>
</organism>
<dbReference type="HOGENOM" id="CLU_2001229_0_0_6"/>
<dbReference type="STRING" id="754477.Q7C_1919"/>
<evidence type="ECO:0000313" key="8">
    <source>
        <dbReference type="Proteomes" id="UP000009145"/>
    </source>
</evidence>
<dbReference type="EMBL" id="CP003380">
    <property type="protein sequence ID" value="AFJ03060.1"/>
    <property type="molecule type" value="Genomic_DNA"/>
</dbReference>
<accession>I1YJG7</accession>
<keyword evidence="5 6" id="KW-0472">Membrane</keyword>
<dbReference type="GO" id="GO:0005886">
    <property type="term" value="C:plasma membrane"/>
    <property type="evidence" value="ECO:0007669"/>
    <property type="project" value="UniProtKB-SubCell"/>
</dbReference>
<evidence type="ECO:0000256" key="1">
    <source>
        <dbReference type="ARBA" id="ARBA00004651"/>
    </source>
</evidence>
<dbReference type="OrthoDB" id="5609279at2"/>
<feature type="transmembrane region" description="Helical" evidence="6">
    <location>
        <begin position="41"/>
        <end position="60"/>
    </location>
</feature>